<dbReference type="Gene3D" id="1.20.1440.230">
    <property type="entry name" value="NADH-ubiquinone oxidoreductase 51kDa subunit, iron-sulphur binding domain"/>
    <property type="match status" value="1"/>
</dbReference>
<organism evidence="7 8">
    <name type="scientific">candidate division WWE3 bacterium CG_4_10_14_0_2_um_filter_42_7</name>
    <dbReference type="NCBI Taxonomy" id="1975073"/>
    <lineage>
        <taxon>Bacteria</taxon>
        <taxon>Katanobacteria</taxon>
    </lineage>
</organism>
<comment type="similarity">
    <text evidence="1">Belongs to the complex I 51 kDa subunit family.</text>
</comment>
<evidence type="ECO:0000259" key="6">
    <source>
        <dbReference type="SMART" id="SM00928"/>
    </source>
</evidence>
<dbReference type="Pfam" id="PF01512">
    <property type="entry name" value="Complex1_51K"/>
    <property type="match status" value="1"/>
</dbReference>
<keyword evidence="4" id="KW-0408">Iron</keyword>
<comment type="caution">
    <text evidence="7">The sequence shown here is derived from an EMBL/GenBank/DDBJ whole genome shotgun (WGS) entry which is preliminary data.</text>
</comment>
<dbReference type="GO" id="GO:0051539">
    <property type="term" value="F:4 iron, 4 sulfur cluster binding"/>
    <property type="evidence" value="ECO:0007669"/>
    <property type="project" value="UniProtKB-KW"/>
</dbReference>
<proteinExistence type="inferred from homology"/>
<dbReference type="PANTHER" id="PTHR43578:SF3">
    <property type="entry name" value="NADH-QUINONE OXIDOREDUCTASE SUBUNIT F"/>
    <property type="match status" value="1"/>
</dbReference>
<accession>A0A2M7TDM9</accession>
<dbReference type="InterPro" id="IPR037207">
    <property type="entry name" value="Nuop51_4Fe4S-bd_sf"/>
</dbReference>
<dbReference type="GO" id="GO:0046872">
    <property type="term" value="F:metal ion binding"/>
    <property type="evidence" value="ECO:0007669"/>
    <property type="project" value="UniProtKB-KW"/>
</dbReference>
<dbReference type="InterPro" id="IPR011538">
    <property type="entry name" value="Nuo51_FMN-bd"/>
</dbReference>
<dbReference type="AlphaFoldDB" id="A0A2M7TDM9"/>
<dbReference type="SMART" id="SM00928">
    <property type="entry name" value="NADH_4Fe-4S"/>
    <property type="match status" value="1"/>
</dbReference>
<dbReference type="SUPFAM" id="SSF142019">
    <property type="entry name" value="Nqo1 FMN-binding domain-like"/>
    <property type="match status" value="1"/>
</dbReference>
<keyword evidence="3" id="KW-0479">Metal-binding</keyword>
<feature type="domain" description="NADH-ubiquinone oxidoreductase 51kDa subunit iron-sulphur binding" evidence="6">
    <location>
        <begin position="259"/>
        <end position="304"/>
    </location>
</feature>
<dbReference type="GO" id="GO:0010181">
    <property type="term" value="F:FMN binding"/>
    <property type="evidence" value="ECO:0007669"/>
    <property type="project" value="InterPro"/>
</dbReference>
<evidence type="ECO:0000256" key="4">
    <source>
        <dbReference type="ARBA" id="ARBA00023004"/>
    </source>
</evidence>
<gene>
    <name evidence="7" type="ORF">COY33_01235</name>
</gene>
<dbReference type="GO" id="GO:0008137">
    <property type="term" value="F:NADH dehydrogenase (ubiquinone) activity"/>
    <property type="evidence" value="ECO:0007669"/>
    <property type="project" value="InterPro"/>
</dbReference>
<dbReference type="InterPro" id="IPR001949">
    <property type="entry name" value="NADH-UbQ_OxRdtase_51kDa_CS"/>
</dbReference>
<evidence type="ECO:0000313" key="8">
    <source>
        <dbReference type="Proteomes" id="UP000229915"/>
    </source>
</evidence>
<evidence type="ECO:0000256" key="3">
    <source>
        <dbReference type="ARBA" id="ARBA00022723"/>
    </source>
</evidence>
<evidence type="ECO:0000313" key="7">
    <source>
        <dbReference type="EMBL" id="PIZ43606.1"/>
    </source>
</evidence>
<name>A0A2M7TDM9_UNCKA</name>
<dbReference type="PANTHER" id="PTHR43578">
    <property type="entry name" value="NADH-QUINONE OXIDOREDUCTASE SUBUNIT F"/>
    <property type="match status" value="1"/>
</dbReference>
<dbReference type="Proteomes" id="UP000229915">
    <property type="component" value="Unassembled WGS sequence"/>
</dbReference>
<reference evidence="8" key="1">
    <citation type="submission" date="2017-09" db="EMBL/GenBank/DDBJ databases">
        <title>Depth-based differentiation of microbial function through sediment-hosted aquifers and enrichment of novel symbionts in the deep terrestrial subsurface.</title>
        <authorList>
            <person name="Probst A.J."/>
            <person name="Ladd B."/>
            <person name="Jarett J.K."/>
            <person name="Geller-Mcgrath D.E."/>
            <person name="Sieber C.M.K."/>
            <person name="Emerson J.B."/>
            <person name="Anantharaman K."/>
            <person name="Thomas B.C."/>
            <person name="Malmstrom R."/>
            <person name="Stieglmeier M."/>
            <person name="Klingl A."/>
            <person name="Woyke T."/>
            <person name="Ryan C.M."/>
            <person name="Banfield J.F."/>
        </authorList>
    </citation>
    <scope>NUCLEOTIDE SEQUENCE [LARGE SCALE GENOMIC DNA]</scope>
</reference>
<dbReference type="Gene3D" id="3.40.50.11540">
    <property type="entry name" value="NADH-ubiquinone oxidoreductase 51kDa subunit"/>
    <property type="match status" value="1"/>
</dbReference>
<dbReference type="EMBL" id="PFNK01000033">
    <property type="protein sequence ID" value="PIZ43606.1"/>
    <property type="molecule type" value="Genomic_DNA"/>
</dbReference>
<evidence type="ECO:0000256" key="1">
    <source>
        <dbReference type="ARBA" id="ARBA00007523"/>
    </source>
</evidence>
<dbReference type="SUPFAM" id="SSF140490">
    <property type="entry name" value="Nqo1C-terminal domain-like"/>
    <property type="match status" value="1"/>
</dbReference>
<dbReference type="Pfam" id="PF10589">
    <property type="entry name" value="NADH_4Fe-4S"/>
    <property type="match status" value="1"/>
</dbReference>
<dbReference type="PROSITE" id="PS00645">
    <property type="entry name" value="COMPLEX1_51K_2"/>
    <property type="match status" value="1"/>
</dbReference>
<keyword evidence="2" id="KW-0004">4Fe-4S</keyword>
<dbReference type="InterPro" id="IPR019575">
    <property type="entry name" value="Nuop51_4Fe4S-bd"/>
</dbReference>
<protein>
    <recommendedName>
        <fullName evidence="6">NADH-ubiquinone oxidoreductase 51kDa subunit iron-sulphur binding domain-containing protein</fullName>
    </recommendedName>
</protein>
<evidence type="ECO:0000256" key="2">
    <source>
        <dbReference type="ARBA" id="ARBA00022485"/>
    </source>
</evidence>
<dbReference type="InterPro" id="IPR037225">
    <property type="entry name" value="Nuo51_FMN-bd_sf"/>
</dbReference>
<evidence type="ECO:0000256" key="5">
    <source>
        <dbReference type="ARBA" id="ARBA00023014"/>
    </source>
</evidence>
<keyword evidence="5" id="KW-0411">Iron-sulfur</keyword>
<sequence>MLSFLVPMPAQDIIEKLKDSGLTGRGGAGFQIWKKWQAVIDAESSQKYVIANGAEGEPGVFKDDYVLDKKAKELITGIKIAMETINASEAYIYLNQEFFKKYQKPLLKLIGKDKIHLFEKPEGYIAGEETTLLNAIEGKRLIPRLRPPYPTTCGLYGSPTLINNLETFYQVALIAEDKYFGERLYSIGGDAPKPGVFELSEKIIIKEILEKSKNLPAFDFFVQIGGGASGEVLNSTQLEKPLSGTGSIIIYNLKKTDLKKLLNYWIEFFAKESCGQCVPCREGTYRLRELFQQNKQDWSKIGDLLFVLEQTSFCALGGSVPTPILSFYKNIKEASDI</sequence>